<protein>
    <submittedName>
        <fullName evidence="5">Uncharacterized protein</fullName>
    </submittedName>
</protein>
<proteinExistence type="predicted"/>
<dbReference type="InterPro" id="IPR036770">
    <property type="entry name" value="Ankyrin_rpt-contain_sf"/>
</dbReference>
<feature type="region of interest" description="Disordered" evidence="4">
    <location>
        <begin position="488"/>
        <end position="564"/>
    </location>
</feature>
<feature type="compositionally biased region" description="Pro residues" evidence="4">
    <location>
        <begin position="538"/>
        <end position="550"/>
    </location>
</feature>
<dbReference type="Pfam" id="PF12796">
    <property type="entry name" value="Ank_2"/>
    <property type="match status" value="1"/>
</dbReference>
<keyword evidence="1" id="KW-0677">Repeat</keyword>
<evidence type="ECO:0000256" key="3">
    <source>
        <dbReference type="PROSITE-ProRule" id="PRU00023"/>
    </source>
</evidence>
<keyword evidence="2 3" id="KW-0040">ANK repeat</keyword>
<feature type="repeat" description="ANK" evidence="3">
    <location>
        <begin position="268"/>
        <end position="294"/>
    </location>
</feature>
<reference evidence="6" key="1">
    <citation type="journal article" date="2013" name="Nature">
        <title>Pan genome of the phytoplankton Emiliania underpins its global distribution.</title>
        <authorList>
            <person name="Read B.A."/>
            <person name="Kegel J."/>
            <person name="Klute M.J."/>
            <person name="Kuo A."/>
            <person name="Lefebvre S.C."/>
            <person name="Maumus F."/>
            <person name="Mayer C."/>
            <person name="Miller J."/>
            <person name="Monier A."/>
            <person name="Salamov A."/>
            <person name="Young J."/>
            <person name="Aguilar M."/>
            <person name="Claverie J.M."/>
            <person name="Frickenhaus S."/>
            <person name="Gonzalez K."/>
            <person name="Herman E.K."/>
            <person name="Lin Y.C."/>
            <person name="Napier J."/>
            <person name="Ogata H."/>
            <person name="Sarno A.F."/>
            <person name="Shmutz J."/>
            <person name="Schroeder D."/>
            <person name="de Vargas C."/>
            <person name="Verret F."/>
            <person name="von Dassow P."/>
            <person name="Valentin K."/>
            <person name="Van de Peer Y."/>
            <person name="Wheeler G."/>
            <person name="Dacks J.B."/>
            <person name="Delwiche C.F."/>
            <person name="Dyhrman S.T."/>
            <person name="Glockner G."/>
            <person name="John U."/>
            <person name="Richards T."/>
            <person name="Worden A.Z."/>
            <person name="Zhang X."/>
            <person name="Grigoriev I.V."/>
            <person name="Allen A.E."/>
            <person name="Bidle K."/>
            <person name="Borodovsky M."/>
            <person name="Bowler C."/>
            <person name="Brownlee C."/>
            <person name="Cock J.M."/>
            <person name="Elias M."/>
            <person name="Gladyshev V.N."/>
            <person name="Groth M."/>
            <person name="Guda C."/>
            <person name="Hadaegh A."/>
            <person name="Iglesias-Rodriguez M.D."/>
            <person name="Jenkins J."/>
            <person name="Jones B.M."/>
            <person name="Lawson T."/>
            <person name="Leese F."/>
            <person name="Lindquist E."/>
            <person name="Lobanov A."/>
            <person name="Lomsadze A."/>
            <person name="Malik S.B."/>
            <person name="Marsh M.E."/>
            <person name="Mackinder L."/>
            <person name="Mock T."/>
            <person name="Mueller-Roeber B."/>
            <person name="Pagarete A."/>
            <person name="Parker M."/>
            <person name="Probert I."/>
            <person name="Quesneville H."/>
            <person name="Raines C."/>
            <person name="Rensing S.A."/>
            <person name="Riano-Pachon D.M."/>
            <person name="Richier S."/>
            <person name="Rokitta S."/>
            <person name="Shiraiwa Y."/>
            <person name="Soanes D.M."/>
            <person name="van der Giezen M."/>
            <person name="Wahlund T.M."/>
            <person name="Williams B."/>
            <person name="Wilson W."/>
            <person name="Wolfe G."/>
            <person name="Wurch L.L."/>
        </authorList>
    </citation>
    <scope>NUCLEOTIDE SEQUENCE</scope>
</reference>
<name>A0A0D3KD39_EMIH1</name>
<dbReference type="SUPFAM" id="SSF48403">
    <property type="entry name" value="Ankyrin repeat"/>
    <property type="match status" value="1"/>
</dbReference>
<evidence type="ECO:0000256" key="1">
    <source>
        <dbReference type="ARBA" id="ARBA00022737"/>
    </source>
</evidence>
<dbReference type="HOGENOM" id="CLU_483529_0_0_1"/>
<accession>A0A0D3KD39</accession>
<dbReference type="PANTHER" id="PTHR24198:SF165">
    <property type="entry name" value="ANKYRIN REPEAT-CONTAINING PROTEIN-RELATED"/>
    <property type="match status" value="1"/>
</dbReference>
<dbReference type="InterPro" id="IPR002110">
    <property type="entry name" value="Ankyrin_rpt"/>
</dbReference>
<dbReference type="RefSeq" id="XP_005786103.1">
    <property type="nucleotide sequence ID" value="XM_005786046.1"/>
</dbReference>
<dbReference type="PANTHER" id="PTHR24198">
    <property type="entry name" value="ANKYRIN REPEAT AND PROTEIN KINASE DOMAIN-CONTAINING PROTEIN"/>
    <property type="match status" value="1"/>
</dbReference>
<dbReference type="SMART" id="SM00248">
    <property type="entry name" value="ANK"/>
    <property type="match status" value="3"/>
</dbReference>
<feature type="region of interest" description="Disordered" evidence="4">
    <location>
        <begin position="38"/>
        <end position="66"/>
    </location>
</feature>
<evidence type="ECO:0000256" key="2">
    <source>
        <dbReference type="ARBA" id="ARBA00023043"/>
    </source>
</evidence>
<feature type="repeat" description="ANK" evidence="3">
    <location>
        <begin position="199"/>
        <end position="236"/>
    </location>
</feature>
<reference evidence="5" key="2">
    <citation type="submission" date="2024-10" db="UniProtKB">
        <authorList>
            <consortium name="EnsemblProtists"/>
        </authorList>
    </citation>
    <scope>IDENTIFICATION</scope>
</reference>
<dbReference type="Proteomes" id="UP000013827">
    <property type="component" value="Unassembled WGS sequence"/>
</dbReference>
<evidence type="ECO:0000313" key="6">
    <source>
        <dbReference type="Proteomes" id="UP000013827"/>
    </source>
</evidence>
<organism evidence="5 6">
    <name type="scientific">Emiliania huxleyi (strain CCMP1516)</name>
    <dbReference type="NCBI Taxonomy" id="280463"/>
    <lineage>
        <taxon>Eukaryota</taxon>
        <taxon>Haptista</taxon>
        <taxon>Haptophyta</taxon>
        <taxon>Prymnesiophyceae</taxon>
        <taxon>Isochrysidales</taxon>
        <taxon>Noelaerhabdaceae</taxon>
        <taxon>Emiliania</taxon>
    </lineage>
</organism>
<dbReference type="PaxDb" id="2903-EOD33674"/>
<dbReference type="PROSITE" id="PS50088">
    <property type="entry name" value="ANK_REPEAT"/>
    <property type="match status" value="2"/>
</dbReference>
<dbReference type="EnsemblProtists" id="EOD33674">
    <property type="protein sequence ID" value="EOD33674"/>
    <property type="gene ID" value="EMIHUDRAFT_229408"/>
</dbReference>
<dbReference type="GeneID" id="17278945"/>
<dbReference type="PROSITE" id="PS50297">
    <property type="entry name" value="ANK_REP_REGION"/>
    <property type="match status" value="1"/>
</dbReference>
<evidence type="ECO:0000256" key="4">
    <source>
        <dbReference type="SAM" id="MobiDB-lite"/>
    </source>
</evidence>
<keyword evidence="6" id="KW-1185">Reference proteome</keyword>
<feature type="compositionally biased region" description="Polar residues" evidence="4">
    <location>
        <begin position="520"/>
        <end position="532"/>
    </location>
</feature>
<evidence type="ECO:0000313" key="5">
    <source>
        <dbReference type="EnsemblProtists" id="EOD33674"/>
    </source>
</evidence>
<sequence length="564" mass="57633">MHRKKKAAAEAVGEAAGVCRHNESQRWLDMRVGSPEDCCRDPPVVTQPPTSSATEEGAPPLTAGLAAHRPTKHPLEHLYKYKYKGDLLQVVNTPGGSDKTLALATLLAEQEEIRSRSATWQLAAALLRALAQDDVSSVSKLLSTPVSYPPATLVSASGRAARGWNWLHVAAAHGAPATLQWLISSGAPGVGAVHQRAGDGRTPLLIAAEHSHAEGSDCEALAALLRCGAAADVARKPDGATAAHLCSARGCSRQLLECRASVSERDGAGGTPMRYACRSGSRRVVSTLLSYGADPRCFAAAVAAALRAVSAEAATRSGASALGAPATLASARRYARLLACLALGGAPVRAADLEALRLGMREAELLWAGAEPLRPSAGGGGQAVPSLWALAQRASANGLSAETVLPALRMAACLGARQLQYECERLVVQNAAALGVDRSLLVALLTNALGRHAAVAAAVAASGEPRSGGLSSQWRAVAAGAEQDLFTLAPSSDDESASSSGASGGEGSEAGDEAGEASTLVGSSAASVTSQAYFAVREPPPPGAVPPPPARWRGAPDTNHPSQI</sequence>
<dbReference type="AlphaFoldDB" id="A0A0D3KD39"/>
<dbReference type="KEGG" id="ehx:EMIHUDRAFT_229408"/>
<dbReference type="Gene3D" id="1.25.40.20">
    <property type="entry name" value="Ankyrin repeat-containing domain"/>
    <property type="match status" value="2"/>
</dbReference>
<dbReference type="STRING" id="2903.R1FK11"/>